<accession>A0A5N5SKU0</accession>
<dbReference type="GO" id="GO:0006915">
    <property type="term" value="P:apoptotic process"/>
    <property type="evidence" value="ECO:0007669"/>
    <property type="project" value="TreeGrafter"/>
</dbReference>
<comment type="subcellular location">
    <subcellularLocation>
        <location evidence="1">Cytoplasm</location>
    </subcellularLocation>
</comment>
<name>A0A5N5SKU0_9CRUS</name>
<dbReference type="OrthoDB" id="10018535at2759"/>
<dbReference type="EMBL" id="SEYY01024178">
    <property type="protein sequence ID" value="KAB7494328.1"/>
    <property type="molecule type" value="Genomic_DNA"/>
</dbReference>
<dbReference type="GO" id="GO:0005737">
    <property type="term" value="C:cytoplasm"/>
    <property type="evidence" value="ECO:0007669"/>
    <property type="project" value="UniProtKB-SubCell"/>
</dbReference>
<dbReference type="Proteomes" id="UP000326759">
    <property type="component" value="Unassembled WGS sequence"/>
</dbReference>
<dbReference type="InterPro" id="IPR012918">
    <property type="entry name" value="RTP801-like"/>
</dbReference>
<evidence type="ECO:0000256" key="3">
    <source>
        <dbReference type="ARBA" id="ARBA00022490"/>
    </source>
</evidence>
<sequence>MAHVKVLTPSEIPLFDLLGPLPKEAILPCENSKDLSAWALGQLKSRLEEGLKSSRTNLTLVLPPGLIDTIADNVIQVAMDEPCGLRGSVLRIILADEWPTTETLLVEVKADLSTPTTHQLEVTLRPDPVSWYTKMSYIFRSFTRRRVVISPKYELVKLSVFTIDD</sequence>
<gene>
    <name evidence="4" type="primary">scyl</name>
    <name evidence="4" type="ORF">Anas_10733</name>
</gene>
<organism evidence="4 5">
    <name type="scientific">Armadillidium nasatum</name>
    <dbReference type="NCBI Taxonomy" id="96803"/>
    <lineage>
        <taxon>Eukaryota</taxon>
        <taxon>Metazoa</taxon>
        <taxon>Ecdysozoa</taxon>
        <taxon>Arthropoda</taxon>
        <taxon>Crustacea</taxon>
        <taxon>Multicrustacea</taxon>
        <taxon>Malacostraca</taxon>
        <taxon>Eumalacostraca</taxon>
        <taxon>Peracarida</taxon>
        <taxon>Isopoda</taxon>
        <taxon>Oniscidea</taxon>
        <taxon>Crinocheta</taxon>
        <taxon>Armadillidiidae</taxon>
        <taxon>Armadillidium</taxon>
    </lineage>
</organism>
<dbReference type="Pfam" id="PF07809">
    <property type="entry name" value="RTP801_C"/>
    <property type="match status" value="1"/>
</dbReference>
<dbReference type="PANTHER" id="PTHR12478:SF16">
    <property type="entry name" value="PROTEIN CHARYBDE-RELATED"/>
    <property type="match status" value="1"/>
</dbReference>
<dbReference type="GO" id="GO:0032006">
    <property type="term" value="P:regulation of TOR signaling"/>
    <property type="evidence" value="ECO:0007669"/>
    <property type="project" value="TreeGrafter"/>
</dbReference>
<evidence type="ECO:0000256" key="1">
    <source>
        <dbReference type="ARBA" id="ARBA00004496"/>
    </source>
</evidence>
<protein>
    <submittedName>
        <fullName evidence="4">Protein scylla</fullName>
    </submittedName>
</protein>
<dbReference type="GO" id="GO:0009968">
    <property type="term" value="P:negative regulation of signal transduction"/>
    <property type="evidence" value="ECO:0007669"/>
    <property type="project" value="InterPro"/>
</dbReference>
<keyword evidence="3" id="KW-0963">Cytoplasm</keyword>
<comment type="caution">
    <text evidence="4">The sequence shown here is derived from an EMBL/GenBank/DDBJ whole genome shotgun (WGS) entry which is preliminary data.</text>
</comment>
<evidence type="ECO:0000256" key="2">
    <source>
        <dbReference type="ARBA" id="ARBA00010670"/>
    </source>
</evidence>
<comment type="similarity">
    <text evidence="2">Belongs to the DDIT4 family.</text>
</comment>
<dbReference type="PANTHER" id="PTHR12478">
    <property type="entry name" value="DNA-DAMAGE-INDUCIBLE TRANSCRIPT 4 PROTEIN DDIT4"/>
    <property type="match status" value="1"/>
</dbReference>
<keyword evidence="5" id="KW-1185">Reference proteome</keyword>
<dbReference type="AlphaFoldDB" id="A0A5N5SKU0"/>
<dbReference type="Gene3D" id="3.90.470.40">
    <property type="entry name" value="RTP801-like"/>
    <property type="match status" value="1"/>
</dbReference>
<dbReference type="InterPro" id="IPR038281">
    <property type="entry name" value="RTP801-like_C_sf"/>
</dbReference>
<reference evidence="4 5" key="1">
    <citation type="journal article" date="2019" name="PLoS Biol.">
        <title>Sex chromosomes control vertical transmission of feminizing Wolbachia symbionts in an isopod.</title>
        <authorList>
            <person name="Becking T."/>
            <person name="Chebbi M.A."/>
            <person name="Giraud I."/>
            <person name="Moumen B."/>
            <person name="Laverre T."/>
            <person name="Caubet Y."/>
            <person name="Peccoud J."/>
            <person name="Gilbert C."/>
            <person name="Cordaux R."/>
        </authorList>
    </citation>
    <scope>NUCLEOTIDE SEQUENCE [LARGE SCALE GENOMIC DNA]</scope>
    <source>
        <strain evidence="4">ANa2</strain>
        <tissue evidence="4">Whole body excluding digestive tract and cuticle</tissue>
    </source>
</reference>
<proteinExistence type="inferred from homology"/>
<evidence type="ECO:0000313" key="4">
    <source>
        <dbReference type="EMBL" id="KAB7494328.1"/>
    </source>
</evidence>
<evidence type="ECO:0000313" key="5">
    <source>
        <dbReference type="Proteomes" id="UP000326759"/>
    </source>
</evidence>